<evidence type="ECO:0000256" key="14">
    <source>
        <dbReference type="ARBA" id="ARBA00023136"/>
    </source>
</evidence>
<dbReference type="SUPFAM" id="SSF56112">
    <property type="entry name" value="Protein kinase-like (PK-like)"/>
    <property type="match status" value="1"/>
</dbReference>
<dbReference type="Gene3D" id="3.30.200.20">
    <property type="entry name" value="Phosphorylase Kinase, domain 1"/>
    <property type="match status" value="1"/>
</dbReference>
<evidence type="ECO:0000256" key="2">
    <source>
        <dbReference type="ARBA" id="ARBA00007606"/>
    </source>
</evidence>
<keyword evidence="12 16" id="KW-0067">ATP-binding</keyword>
<dbReference type="InterPro" id="IPR013320">
    <property type="entry name" value="ConA-like_dom_sf"/>
</dbReference>
<reference evidence="19" key="1">
    <citation type="journal article" date="2016" name="Nat. Genet.">
        <title>The genome sequences of Arachis duranensis and Arachis ipaensis, the diploid ancestors of cultivated peanut.</title>
        <authorList>
            <person name="Bertioli D.J."/>
            <person name="Cannon S.B."/>
            <person name="Froenicke L."/>
            <person name="Huang G."/>
            <person name="Farmer A.D."/>
            <person name="Cannon E.K."/>
            <person name="Liu X."/>
            <person name="Gao D."/>
            <person name="Clevenger J."/>
            <person name="Dash S."/>
            <person name="Ren L."/>
            <person name="Moretzsohn M.C."/>
            <person name="Shirasawa K."/>
            <person name="Huang W."/>
            <person name="Vidigal B."/>
            <person name="Abernathy B."/>
            <person name="Chu Y."/>
            <person name="Niederhuth C.E."/>
            <person name="Umale P."/>
            <person name="Araujo A.C."/>
            <person name="Kozik A."/>
            <person name="Kim K.D."/>
            <person name="Burow M.D."/>
            <person name="Varshney R.K."/>
            <person name="Wang X."/>
            <person name="Zhang X."/>
            <person name="Barkley N."/>
            <person name="Guimaraes P.M."/>
            <person name="Isobe S."/>
            <person name="Guo B."/>
            <person name="Liao B."/>
            <person name="Stalker H.T."/>
            <person name="Schmitz R.J."/>
            <person name="Scheffler B.E."/>
            <person name="Leal-Bertioli S.C."/>
            <person name="Xun X."/>
            <person name="Jackson S.A."/>
            <person name="Michelmore R."/>
            <person name="Ozias-Akins P."/>
        </authorList>
    </citation>
    <scope>NUCLEOTIDE SEQUENCE [LARGE SCALE GENOMIC DNA]</scope>
    <source>
        <strain evidence="19">cv. V14167</strain>
    </source>
</reference>
<comment type="subcellular location">
    <subcellularLocation>
        <location evidence="1">Membrane</location>
        <topology evidence="1">Single-pass type I membrane protein</topology>
    </subcellularLocation>
</comment>
<comment type="similarity">
    <text evidence="4">In the C-terminal section; belongs to the protein kinase superfamily. Ser/Thr protein kinase family.</text>
</comment>
<evidence type="ECO:0000256" key="15">
    <source>
        <dbReference type="ARBA" id="ARBA00023170"/>
    </source>
</evidence>
<evidence type="ECO:0000256" key="9">
    <source>
        <dbReference type="ARBA" id="ARBA00022734"/>
    </source>
</evidence>
<dbReference type="Pfam" id="PF00139">
    <property type="entry name" value="Lectin_legB"/>
    <property type="match status" value="1"/>
</dbReference>
<name>A0A9C6WHP1_ARADU</name>
<keyword evidence="19" id="KW-1185">Reference proteome</keyword>
<dbReference type="CDD" id="cd06899">
    <property type="entry name" value="lectin_legume_LecRK_Arcelin_ConA"/>
    <property type="match status" value="1"/>
</dbReference>
<dbReference type="KEGG" id="adu:107464702"/>
<keyword evidence="11 20" id="KW-0418">Kinase</keyword>
<keyword evidence="7 17" id="KW-0812">Transmembrane</keyword>
<evidence type="ECO:0000256" key="5">
    <source>
        <dbReference type="ARBA" id="ARBA00022527"/>
    </source>
</evidence>
<keyword evidence="5" id="KW-0723">Serine/threonine-protein kinase</keyword>
<dbReference type="FunFam" id="1.10.510.10:FF:000626">
    <property type="entry name" value="probable L-type lectin-domain containing receptor kinase S.5"/>
    <property type="match status" value="1"/>
</dbReference>
<feature type="binding site" evidence="16">
    <location>
        <position position="387"/>
    </location>
    <ligand>
        <name>ATP</name>
        <dbReference type="ChEBI" id="CHEBI:30616"/>
    </ligand>
</feature>
<dbReference type="InterPro" id="IPR001220">
    <property type="entry name" value="Legume_lectin_dom"/>
</dbReference>
<accession>A0A9C6WHP1</accession>
<dbReference type="PANTHER" id="PTHR27007">
    <property type="match status" value="1"/>
</dbReference>
<evidence type="ECO:0000313" key="19">
    <source>
        <dbReference type="Proteomes" id="UP000515211"/>
    </source>
</evidence>
<evidence type="ECO:0000256" key="12">
    <source>
        <dbReference type="ARBA" id="ARBA00022840"/>
    </source>
</evidence>
<dbReference type="Pfam" id="PF07714">
    <property type="entry name" value="PK_Tyr_Ser-Thr"/>
    <property type="match status" value="1"/>
</dbReference>
<evidence type="ECO:0000313" key="20">
    <source>
        <dbReference type="RefSeq" id="XP_052110146.1"/>
    </source>
</evidence>
<keyword evidence="13 17" id="KW-1133">Transmembrane helix</keyword>
<dbReference type="GO" id="GO:0004674">
    <property type="term" value="F:protein serine/threonine kinase activity"/>
    <property type="evidence" value="ECO:0007669"/>
    <property type="project" value="UniProtKB-KW"/>
</dbReference>
<dbReference type="InterPro" id="IPR011009">
    <property type="entry name" value="Kinase-like_dom_sf"/>
</dbReference>
<keyword evidence="6" id="KW-0808">Transferase</keyword>
<reference evidence="20" key="2">
    <citation type="submission" date="2025-08" db="UniProtKB">
        <authorList>
            <consortium name="RefSeq"/>
        </authorList>
    </citation>
    <scope>IDENTIFICATION</scope>
    <source>
        <tissue evidence="20">Whole plant</tissue>
    </source>
</reference>
<dbReference type="GO" id="GO:0030246">
    <property type="term" value="F:carbohydrate binding"/>
    <property type="evidence" value="ECO:0007669"/>
    <property type="project" value="UniProtKB-KW"/>
</dbReference>
<dbReference type="PROSITE" id="PS50011">
    <property type="entry name" value="PROTEIN_KINASE_DOM"/>
    <property type="match status" value="1"/>
</dbReference>
<dbReference type="InterPro" id="IPR050528">
    <property type="entry name" value="L-type_Lectin-RKs"/>
</dbReference>
<dbReference type="Gene3D" id="2.60.120.200">
    <property type="match status" value="1"/>
</dbReference>
<dbReference type="GO" id="GO:0005524">
    <property type="term" value="F:ATP binding"/>
    <property type="evidence" value="ECO:0007669"/>
    <property type="project" value="UniProtKB-UniRule"/>
</dbReference>
<evidence type="ECO:0000256" key="13">
    <source>
        <dbReference type="ARBA" id="ARBA00022989"/>
    </source>
</evidence>
<dbReference type="FunFam" id="3.30.200.20:FF:000476">
    <property type="entry name" value="Probable L-type lectin-domain containing receptor kinase S.5"/>
    <property type="match status" value="1"/>
</dbReference>
<sequence length="692" mass="76784">MFSRLIPPRNLSGCRELPTVGPTSGIRADGLIGLVVRAACPAVFCGGVMDEYSYVVEELEGNESHLLLSKNSKIYLDAIQVTPDIRGEIRHYSGRTFHNKPFRLWSKNKKQIASFTTTFVLNINPQTSPGGEGLAFILTANTALPDNSSGEWLGIVNATTNGTSQAGILAVEFDTRKSFAEDGPDNHVGININSVYSIKQEPLLIKGINISSGINVTIRIQYDNDVISVFGSMSTRTSPMETLLVSPPLNLSSYLQEEVYVGFSASTSNYTELNCVRAWEFNGVDIIHDDKNLLWIWITVATVIIIIMIGGVVFLLIWRRNHGVGASGDAYPRIEDQIQHSSMAPKKFRLKEIRKATGGFSLQNKLGEGGFGTVYKGLLENKEIAVKSHSKDSRQGKQEFIAEVTTIGSLHHKNLVKLIGWCYEKGELLLIYEYMPNGSLDKYLFDKKKNLGNEFGEGFNNSTLNWETRQRVIYGVAQALDYLHNGCEKRVLHRDIKASNIMLDSEFNAKLGDFGLARTIQKRNETHHSTKEIAGTPGYMSPETFLIGRATVETDVYAFGVLVLEVVCGRRPGNVNGQDDYKNSIVYWVWELHGEGRIVSAVDKKISKEMKDEEASRVLVLGLACCHPNPHHRPSMRTVLQVLNGEAQPPVVPQERPAFVWPAVPPSFNKGEDTYSVLNGQVTPIFTDITGR</sequence>
<keyword evidence="8" id="KW-0732">Signal</keyword>
<dbReference type="FunFam" id="2.60.120.200:FF:000198">
    <property type="entry name" value="Probable L-type lectin-domain containing receptor kinase S.5"/>
    <property type="match status" value="1"/>
</dbReference>
<dbReference type="InterPro" id="IPR001245">
    <property type="entry name" value="Ser-Thr/Tyr_kinase_cat_dom"/>
</dbReference>
<comment type="similarity">
    <text evidence="3">In the N-terminal section; belongs to the leguminous lectin family.</text>
</comment>
<dbReference type="InterPro" id="IPR008271">
    <property type="entry name" value="Ser/Thr_kinase_AS"/>
</dbReference>
<evidence type="ECO:0000256" key="8">
    <source>
        <dbReference type="ARBA" id="ARBA00022729"/>
    </source>
</evidence>
<dbReference type="GeneID" id="107464702"/>
<keyword evidence="14 17" id="KW-0472">Membrane</keyword>
<feature type="domain" description="Protein kinase" evidence="18">
    <location>
        <begin position="360"/>
        <end position="651"/>
    </location>
</feature>
<evidence type="ECO:0000256" key="3">
    <source>
        <dbReference type="ARBA" id="ARBA00008536"/>
    </source>
</evidence>
<dbReference type="InterPro" id="IPR000719">
    <property type="entry name" value="Prot_kinase_dom"/>
</dbReference>
<feature type="transmembrane region" description="Helical" evidence="17">
    <location>
        <begin position="294"/>
        <end position="318"/>
    </location>
</feature>
<evidence type="ECO:0000256" key="6">
    <source>
        <dbReference type="ARBA" id="ARBA00022679"/>
    </source>
</evidence>
<evidence type="ECO:0000256" key="1">
    <source>
        <dbReference type="ARBA" id="ARBA00004479"/>
    </source>
</evidence>
<evidence type="ECO:0000256" key="11">
    <source>
        <dbReference type="ARBA" id="ARBA00022777"/>
    </source>
</evidence>
<comment type="similarity">
    <text evidence="2">Belongs to the leguminous lectin family.</text>
</comment>
<keyword evidence="15 20" id="KW-0675">Receptor</keyword>
<dbReference type="Gene3D" id="1.10.510.10">
    <property type="entry name" value="Transferase(Phosphotransferase) domain 1"/>
    <property type="match status" value="1"/>
</dbReference>
<dbReference type="Proteomes" id="UP000515211">
    <property type="component" value="Chromosome 9"/>
</dbReference>
<dbReference type="SMART" id="SM00220">
    <property type="entry name" value="S_TKc"/>
    <property type="match status" value="1"/>
</dbReference>
<evidence type="ECO:0000256" key="10">
    <source>
        <dbReference type="ARBA" id="ARBA00022741"/>
    </source>
</evidence>
<protein>
    <submittedName>
        <fullName evidence="20">Probable L-type lectin-domain containing receptor kinase S.5</fullName>
    </submittedName>
</protein>
<evidence type="ECO:0000256" key="7">
    <source>
        <dbReference type="ARBA" id="ARBA00022692"/>
    </source>
</evidence>
<keyword evidence="9" id="KW-0430">Lectin</keyword>
<organism evidence="19 20">
    <name type="scientific">Arachis duranensis</name>
    <name type="common">Wild peanut</name>
    <dbReference type="NCBI Taxonomy" id="130453"/>
    <lineage>
        <taxon>Eukaryota</taxon>
        <taxon>Viridiplantae</taxon>
        <taxon>Streptophyta</taxon>
        <taxon>Embryophyta</taxon>
        <taxon>Tracheophyta</taxon>
        <taxon>Spermatophyta</taxon>
        <taxon>Magnoliopsida</taxon>
        <taxon>eudicotyledons</taxon>
        <taxon>Gunneridae</taxon>
        <taxon>Pentapetalae</taxon>
        <taxon>rosids</taxon>
        <taxon>fabids</taxon>
        <taxon>Fabales</taxon>
        <taxon>Fabaceae</taxon>
        <taxon>Papilionoideae</taxon>
        <taxon>50 kb inversion clade</taxon>
        <taxon>dalbergioids sensu lato</taxon>
        <taxon>Dalbergieae</taxon>
        <taxon>Pterocarpus clade</taxon>
        <taxon>Arachis</taxon>
    </lineage>
</organism>
<dbReference type="InterPro" id="IPR017441">
    <property type="entry name" value="Protein_kinase_ATP_BS"/>
</dbReference>
<dbReference type="GO" id="GO:0006952">
    <property type="term" value="P:defense response"/>
    <property type="evidence" value="ECO:0007669"/>
    <property type="project" value="UniProtKB-ARBA"/>
</dbReference>
<dbReference type="CDD" id="cd14066">
    <property type="entry name" value="STKc_IRAK"/>
    <property type="match status" value="1"/>
</dbReference>
<gene>
    <name evidence="20" type="primary">LOC107464702</name>
</gene>
<dbReference type="SUPFAM" id="SSF49899">
    <property type="entry name" value="Concanavalin A-like lectins/glucanases"/>
    <property type="match status" value="1"/>
</dbReference>
<dbReference type="AlphaFoldDB" id="A0A9C6WHP1"/>
<proteinExistence type="inferred from homology"/>
<evidence type="ECO:0000256" key="17">
    <source>
        <dbReference type="SAM" id="Phobius"/>
    </source>
</evidence>
<dbReference type="RefSeq" id="XP_052110146.1">
    <property type="nucleotide sequence ID" value="XM_052254186.1"/>
</dbReference>
<evidence type="ECO:0000256" key="16">
    <source>
        <dbReference type="PROSITE-ProRule" id="PRU10141"/>
    </source>
</evidence>
<dbReference type="PROSITE" id="PS00107">
    <property type="entry name" value="PROTEIN_KINASE_ATP"/>
    <property type="match status" value="1"/>
</dbReference>
<evidence type="ECO:0000256" key="4">
    <source>
        <dbReference type="ARBA" id="ARBA00010217"/>
    </source>
</evidence>
<keyword evidence="10 16" id="KW-0547">Nucleotide-binding</keyword>
<evidence type="ECO:0000259" key="18">
    <source>
        <dbReference type="PROSITE" id="PS50011"/>
    </source>
</evidence>
<dbReference type="PROSITE" id="PS00108">
    <property type="entry name" value="PROTEIN_KINASE_ST"/>
    <property type="match status" value="1"/>
</dbReference>
<dbReference type="GO" id="GO:0016020">
    <property type="term" value="C:membrane"/>
    <property type="evidence" value="ECO:0007669"/>
    <property type="project" value="UniProtKB-SubCell"/>
</dbReference>
<dbReference type="GO" id="GO:0051707">
    <property type="term" value="P:response to other organism"/>
    <property type="evidence" value="ECO:0007669"/>
    <property type="project" value="UniProtKB-ARBA"/>
</dbReference>